<dbReference type="RefSeq" id="WP_127187117.1">
    <property type="nucleotide sequence ID" value="NZ_RZNJ01000001.1"/>
</dbReference>
<evidence type="ECO:0000313" key="3">
    <source>
        <dbReference type="Proteomes" id="UP000281547"/>
    </source>
</evidence>
<sequence length="144" mass="15407">MNASVHRAGVTVASLLVALMATPALAEEARATAWQAAITGQIQAFREGDAPAAFSYAAAGFQQGFSSPTLFYSSIIGSGYAPIRESRSHSFGPYQEVSEDRVLQAVRLVGTNQQLYEAVYQLGQEEDGWKVMGVQLRPQPGIGI</sequence>
<keyword evidence="3" id="KW-1185">Reference proteome</keyword>
<feature type="signal peptide" evidence="1">
    <location>
        <begin position="1"/>
        <end position="26"/>
    </location>
</feature>
<feature type="chain" id="PRO_5019391966" evidence="1">
    <location>
        <begin position="27"/>
        <end position="144"/>
    </location>
</feature>
<name>A0A433XLN7_9HYPH</name>
<evidence type="ECO:0000313" key="2">
    <source>
        <dbReference type="EMBL" id="RUT34997.1"/>
    </source>
</evidence>
<dbReference type="InterPro" id="IPR032347">
    <property type="entry name" value="DUF4864"/>
</dbReference>
<dbReference type="Pfam" id="PF16156">
    <property type="entry name" value="DUF4864"/>
    <property type="match status" value="1"/>
</dbReference>
<comment type="caution">
    <text evidence="2">The sequence shown here is derived from an EMBL/GenBank/DDBJ whole genome shotgun (WGS) entry which is preliminary data.</text>
</comment>
<dbReference type="AlphaFoldDB" id="A0A433XLN7"/>
<dbReference type="OrthoDB" id="9130422at2"/>
<gene>
    <name evidence="2" type="ORF">EMQ25_03320</name>
</gene>
<dbReference type="Proteomes" id="UP000281547">
    <property type="component" value="Unassembled WGS sequence"/>
</dbReference>
<accession>A0A433XLN7</accession>
<dbReference type="EMBL" id="RZNJ01000001">
    <property type="protein sequence ID" value="RUT34997.1"/>
    <property type="molecule type" value="Genomic_DNA"/>
</dbReference>
<reference evidence="2 3" key="1">
    <citation type="journal article" date="2016" name="Int. J. Syst. Evol. Microbiol.">
        <title>Arsenicitalea aurantiaca gen. nov., sp. nov., a new member of the family Hyphomicrobiaceae, isolated from high-arsenic sediment.</title>
        <authorList>
            <person name="Mu Y."/>
            <person name="Zhou L."/>
            <person name="Zeng X.C."/>
            <person name="Liu L."/>
            <person name="Pan Y."/>
            <person name="Chen X."/>
            <person name="Wang J."/>
            <person name="Li S."/>
            <person name="Li W.J."/>
            <person name="Wang Y."/>
        </authorList>
    </citation>
    <scope>NUCLEOTIDE SEQUENCE [LARGE SCALE GENOMIC DNA]</scope>
    <source>
        <strain evidence="2 3">42-50</strain>
    </source>
</reference>
<proteinExistence type="predicted"/>
<organism evidence="2 3">
    <name type="scientific">Arsenicitalea aurantiaca</name>
    <dbReference type="NCBI Taxonomy" id="1783274"/>
    <lineage>
        <taxon>Bacteria</taxon>
        <taxon>Pseudomonadati</taxon>
        <taxon>Pseudomonadota</taxon>
        <taxon>Alphaproteobacteria</taxon>
        <taxon>Hyphomicrobiales</taxon>
        <taxon>Devosiaceae</taxon>
        <taxon>Arsenicitalea</taxon>
    </lineage>
</organism>
<protein>
    <submittedName>
        <fullName evidence="2">DUF4864 domain-containing protein</fullName>
    </submittedName>
</protein>
<evidence type="ECO:0000256" key="1">
    <source>
        <dbReference type="SAM" id="SignalP"/>
    </source>
</evidence>
<keyword evidence="1" id="KW-0732">Signal</keyword>